<evidence type="ECO:0000313" key="3">
    <source>
        <dbReference type="Proteomes" id="UP000007798"/>
    </source>
</evidence>
<dbReference type="HOGENOM" id="CLU_1046866_0_0_1"/>
<feature type="compositionally biased region" description="Polar residues" evidence="1">
    <location>
        <begin position="78"/>
        <end position="97"/>
    </location>
</feature>
<protein>
    <submittedName>
        <fullName evidence="2">Uncharacterized protein</fullName>
    </submittedName>
</protein>
<name>B4N7E2_DROWI</name>
<evidence type="ECO:0000256" key="1">
    <source>
        <dbReference type="SAM" id="MobiDB-lite"/>
    </source>
</evidence>
<proteinExistence type="predicted"/>
<dbReference type="EMBL" id="CH964183">
    <property type="protein sequence ID" value="EDW80281.2"/>
    <property type="molecule type" value="Genomic_DNA"/>
</dbReference>
<evidence type="ECO:0000313" key="2">
    <source>
        <dbReference type="EMBL" id="EDW80281.2"/>
    </source>
</evidence>
<sequence length="240" mass="26784">MDTMFNKGDDGKKPVRHINLGTKNTIVRMKELHEALCHIMMGSKSVVKAAKSEIDIQTSPLNARQPRKEAKRGDPGQTKPTSQISTQTSNSESSQGCQEVGPKRKTRVKEAKPRRAKPDALLIQPISGVSYSDVLALVTRRADEKLDHVRSHISSFKITVPNEYFSAMVDPNFWTEGPVVHKFASNKRSLRPLSSGDRRRYSGYPSLLVTVSAVNFRGYRLEHYPSTMQGDWGLMAPHGP</sequence>
<dbReference type="Proteomes" id="UP000007798">
    <property type="component" value="Unassembled WGS sequence"/>
</dbReference>
<keyword evidence="3" id="KW-1185">Reference proteome</keyword>
<organism evidence="2 3">
    <name type="scientific">Drosophila willistoni</name>
    <name type="common">Fruit fly</name>
    <dbReference type="NCBI Taxonomy" id="7260"/>
    <lineage>
        <taxon>Eukaryota</taxon>
        <taxon>Metazoa</taxon>
        <taxon>Ecdysozoa</taxon>
        <taxon>Arthropoda</taxon>
        <taxon>Hexapoda</taxon>
        <taxon>Insecta</taxon>
        <taxon>Pterygota</taxon>
        <taxon>Neoptera</taxon>
        <taxon>Endopterygota</taxon>
        <taxon>Diptera</taxon>
        <taxon>Brachycera</taxon>
        <taxon>Muscomorpha</taxon>
        <taxon>Ephydroidea</taxon>
        <taxon>Drosophilidae</taxon>
        <taxon>Drosophila</taxon>
        <taxon>Sophophora</taxon>
    </lineage>
</organism>
<gene>
    <name evidence="2" type="primary">Dwil\GK18785</name>
    <name evidence="2" type="ORF">Dwil_GK18785</name>
</gene>
<accession>B4N7E2</accession>
<dbReference type="InParanoid" id="B4N7E2"/>
<dbReference type="OrthoDB" id="6781724at2759"/>
<dbReference type="AlphaFoldDB" id="B4N7E2"/>
<reference evidence="2 3" key="1">
    <citation type="journal article" date="2007" name="Nature">
        <title>Evolution of genes and genomes on the Drosophila phylogeny.</title>
        <authorList>
            <consortium name="Drosophila 12 Genomes Consortium"/>
            <person name="Clark A.G."/>
            <person name="Eisen M.B."/>
            <person name="Smith D.R."/>
            <person name="Bergman C.M."/>
            <person name="Oliver B."/>
            <person name="Markow T.A."/>
            <person name="Kaufman T.C."/>
            <person name="Kellis M."/>
            <person name="Gelbart W."/>
            <person name="Iyer V.N."/>
            <person name="Pollard D.A."/>
            <person name="Sackton T.B."/>
            <person name="Larracuente A.M."/>
            <person name="Singh N.D."/>
            <person name="Abad J.P."/>
            <person name="Abt D.N."/>
            <person name="Adryan B."/>
            <person name="Aguade M."/>
            <person name="Akashi H."/>
            <person name="Anderson W.W."/>
            <person name="Aquadro C.F."/>
            <person name="Ardell D.H."/>
            <person name="Arguello R."/>
            <person name="Artieri C.G."/>
            <person name="Barbash D.A."/>
            <person name="Barker D."/>
            <person name="Barsanti P."/>
            <person name="Batterham P."/>
            <person name="Batzoglou S."/>
            <person name="Begun D."/>
            <person name="Bhutkar A."/>
            <person name="Blanco E."/>
            <person name="Bosak S.A."/>
            <person name="Bradley R.K."/>
            <person name="Brand A.D."/>
            <person name="Brent M.R."/>
            <person name="Brooks A.N."/>
            <person name="Brown R.H."/>
            <person name="Butlin R.K."/>
            <person name="Caggese C."/>
            <person name="Calvi B.R."/>
            <person name="Bernardo de Carvalho A."/>
            <person name="Caspi A."/>
            <person name="Castrezana S."/>
            <person name="Celniker S.E."/>
            <person name="Chang J.L."/>
            <person name="Chapple C."/>
            <person name="Chatterji S."/>
            <person name="Chinwalla A."/>
            <person name="Civetta A."/>
            <person name="Clifton S.W."/>
            <person name="Comeron J.M."/>
            <person name="Costello J.C."/>
            <person name="Coyne J.A."/>
            <person name="Daub J."/>
            <person name="David R.G."/>
            <person name="Delcher A.L."/>
            <person name="Delehaunty K."/>
            <person name="Do C.B."/>
            <person name="Ebling H."/>
            <person name="Edwards K."/>
            <person name="Eickbush T."/>
            <person name="Evans J.D."/>
            <person name="Filipski A."/>
            <person name="Findeiss S."/>
            <person name="Freyhult E."/>
            <person name="Fulton L."/>
            <person name="Fulton R."/>
            <person name="Garcia A.C."/>
            <person name="Gardiner A."/>
            <person name="Garfield D.A."/>
            <person name="Garvin B.E."/>
            <person name="Gibson G."/>
            <person name="Gilbert D."/>
            <person name="Gnerre S."/>
            <person name="Godfrey J."/>
            <person name="Good R."/>
            <person name="Gotea V."/>
            <person name="Gravely B."/>
            <person name="Greenberg A.J."/>
            <person name="Griffiths-Jones S."/>
            <person name="Gross S."/>
            <person name="Guigo R."/>
            <person name="Gustafson E.A."/>
            <person name="Haerty W."/>
            <person name="Hahn M.W."/>
            <person name="Halligan D.L."/>
            <person name="Halpern A.L."/>
            <person name="Halter G.M."/>
            <person name="Han M.V."/>
            <person name="Heger A."/>
            <person name="Hillier L."/>
            <person name="Hinrichs A.S."/>
            <person name="Holmes I."/>
            <person name="Hoskins R.A."/>
            <person name="Hubisz M.J."/>
            <person name="Hultmark D."/>
            <person name="Huntley M.A."/>
            <person name="Jaffe D.B."/>
            <person name="Jagadeeshan S."/>
            <person name="Jeck W.R."/>
            <person name="Johnson J."/>
            <person name="Jones C.D."/>
            <person name="Jordan W.C."/>
            <person name="Karpen G.H."/>
            <person name="Kataoka E."/>
            <person name="Keightley P.D."/>
            <person name="Kheradpour P."/>
            <person name="Kirkness E.F."/>
            <person name="Koerich L.B."/>
            <person name="Kristiansen K."/>
            <person name="Kudrna D."/>
            <person name="Kulathinal R.J."/>
            <person name="Kumar S."/>
            <person name="Kwok R."/>
            <person name="Lander E."/>
            <person name="Langley C.H."/>
            <person name="Lapoint R."/>
            <person name="Lazzaro B.P."/>
            <person name="Lee S.J."/>
            <person name="Levesque L."/>
            <person name="Li R."/>
            <person name="Lin C.F."/>
            <person name="Lin M.F."/>
            <person name="Lindblad-Toh K."/>
            <person name="Llopart A."/>
            <person name="Long M."/>
            <person name="Low L."/>
            <person name="Lozovsky E."/>
            <person name="Lu J."/>
            <person name="Luo M."/>
            <person name="Machado C.A."/>
            <person name="Makalowski W."/>
            <person name="Marzo M."/>
            <person name="Matsuda M."/>
            <person name="Matzkin L."/>
            <person name="McAllister B."/>
            <person name="McBride C.S."/>
            <person name="McKernan B."/>
            <person name="McKernan K."/>
            <person name="Mendez-Lago M."/>
            <person name="Minx P."/>
            <person name="Mollenhauer M.U."/>
            <person name="Montooth K."/>
            <person name="Mount S.M."/>
            <person name="Mu X."/>
            <person name="Myers E."/>
            <person name="Negre B."/>
            <person name="Newfeld S."/>
            <person name="Nielsen R."/>
            <person name="Noor M.A."/>
            <person name="O'Grady P."/>
            <person name="Pachter L."/>
            <person name="Papaceit M."/>
            <person name="Parisi M.J."/>
            <person name="Parisi M."/>
            <person name="Parts L."/>
            <person name="Pedersen J.S."/>
            <person name="Pesole G."/>
            <person name="Phillippy A.M."/>
            <person name="Ponting C.P."/>
            <person name="Pop M."/>
            <person name="Porcelli D."/>
            <person name="Powell J.R."/>
            <person name="Prohaska S."/>
            <person name="Pruitt K."/>
            <person name="Puig M."/>
            <person name="Quesneville H."/>
            <person name="Ram K.R."/>
            <person name="Rand D."/>
            <person name="Rasmussen M.D."/>
            <person name="Reed L.K."/>
            <person name="Reenan R."/>
            <person name="Reily A."/>
            <person name="Remington K.A."/>
            <person name="Rieger T.T."/>
            <person name="Ritchie M.G."/>
            <person name="Robin C."/>
            <person name="Rogers Y.H."/>
            <person name="Rohde C."/>
            <person name="Rozas J."/>
            <person name="Rubenfield M.J."/>
            <person name="Ruiz A."/>
            <person name="Russo S."/>
            <person name="Salzberg S.L."/>
            <person name="Sanchez-Gracia A."/>
            <person name="Saranga D.J."/>
            <person name="Sato H."/>
            <person name="Schaeffer S.W."/>
            <person name="Schatz M.C."/>
            <person name="Schlenke T."/>
            <person name="Schwartz R."/>
            <person name="Segarra C."/>
            <person name="Singh R.S."/>
            <person name="Sirot L."/>
            <person name="Sirota M."/>
            <person name="Sisneros N.B."/>
            <person name="Smith C.D."/>
            <person name="Smith T.F."/>
            <person name="Spieth J."/>
            <person name="Stage D.E."/>
            <person name="Stark A."/>
            <person name="Stephan W."/>
            <person name="Strausberg R.L."/>
            <person name="Strempel S."/>
            <person name="Sturgill D."/>
            <person name="Sutton G."/>
            <person name="Sutton G.G."/>
            <person name="Tao W."/>
            <person name="Teichmann S."/>
            <person name="Tobari Y.N."/>
            <person name="Tomimura Y."/>
            <person name="Tsolas J.M."/>
            <person name="Valente V.L."/>
            <person name="Venter E."/>
            <person name="Venter J.C."/>
            <person name="Vicario S."/>
            <person name="Vieira F.G."/>
            <person name="Vilella A.J."/>
            <person name="Villasante A."/>
            <person name="Walenz B."/>
            <person name="Wang J."/>
            <person name="Wasserman M."/>
            <person name="Watts T."/>
            <person name="Wilson D."/>
            <person name="Wilson R.K."/>
            <person name="Wing R.A."/>
            <person name="Wolfner M.F."/>
            <person name="Wong A."/>
            <person name="Wong G.K."/>
            <person name="Wu C.I."/>
            <person name="Wu G."/>
            <person name="Yamamoto D."/>
            <person name="Yang H.P."/>
            <person name="Yang S.P."/>
            <person name="Yorke J.A."/>
            <person name="Yoshida K."/>
            <person name="Zdobnov E."/>
            <person name="Zhang P."/>
            <person name="Zhang Y."/>
            <person name="Zimin A.V."/>
            <person name="Baldwin J."/>
            <person name="Abdouelleil A."/>
            <person name="Abdulkadir J."/>
            <person name="Abebe A."/>
            <person name="Abera B."/>
            <person name="Abreu J."/>
            <person name="Acer S.C."/>
            <person name="Aftuck L."/>
            <person name="Alexander A."/>
            <person name="An P."/>
            <person name="Anderson E."/>
            <person name="Anderson S."/>
            <person name="Arachi H."/>
            <person name="Azer M."/>
            <person name="Bachantsang P."/>
            <person name="Barry A."/>
            <person name="Bayul T."/>
            <person name="Berlin A."/>
            <person name="Bessette D."/>
            <person name="Bloom T."/>
            <person name="Blye J."/>
            <person name="Boguslavskiy L."/>
            <person name="Bonnet C."/>
            <person name="Boukhgalter B."/>
            <person name="Bourzgui I."/>
            <person name="Brown A."/>
            <person name="Cahill P."/>
            <person name="Channer S."/>
            <person name="Cheshatsang Y."/>
            <person name="Chuda L."/>
            <person name="Citroen M."/>
            <person name="Collymore A."/>
            <person name="Cooke P."/>
            <person name="Costello M."/>
            <person name="D'Aco K."/>
            <person name="Daza R."/>
            <person name="De Haan G."/>
            <person name="DeGray S."/>
            <person name="DeMaso C."/>
            <person name="Dhargay N."/>
            <person name="Dooley K."/>
            <person name="Dooley E."/>
            <person name="Doricent M."/>
            <person name="Dorje P."/>
            <person name="Dorjee K."/>
            <person name="Dupes A."/>
            <person name="Elong R."/>
            <person name="Falk J."/>
            <person name="Farina A."/>
            <person name="Faro S."/>
            <person name="Ferguson D."/>
            <person name="Fisher S."/>
            <person name="Foley C.D."/>
            <person name="Franke A."/>
            <person name="Friedrich D."/>
            <person name="Gadbois L."/>
            <person name="Gearin G."/>
            <person name="Gearin C.R."/>
            <person name="Giannoukos G."/>
            <person name="Goode T."/>
            <person name="Graham J."/>
            <person name="Grandbois E."/>
            <person name="Grewal S."/>
            <person name="Gyaltsen K."/>
            <person name="Hafez N."/>
            <person name="Hagos B."/>
            <person name="Hall J."/>
            <person name="Henson C."/>
            <person name="Hollinger A."/>
            <person name="Honan T."/>
            <person name="Huard M.D."/>
            <person name="Hughes L."/>
            <person name="Hurhula B."/>
            <person name="Husby M.E."/>
            <person name="Kamat A."/>
            <person name="Kanga B."/>
            <person name="Kashin S."/>
            <person name="Khazanovich D."/>
            <person name="Kisner P."/>
            <person name="Lance K."/>
            <person name="Lara M."/>
            <person name="Lee W."/>
            <person name="Lennon N."/>
            <person name="Letendre F."/>
            <person name="LeVine R."/>
            <person name="Lipovsky A."/>
            <person name="Liu X."/>
            <person name="Liu J."/>
            <person name="Liu S."/>
            <person name="Lokyitsang T."/>
            <person name="Lokyitsang Y."/>
            <person name="Lubonja R."/>
            <person name="Lui A."/>
            <person name="MacDonald P."/>
            <person name="Magnisalis V."/>
            <person name="Maru K."/>
            <person name="Matthews C."/>
            <person name="McCusker W."/>
            <person name="McDonough S."/>
            <person name="Mehta T."/>
            <person name="Meldrim J."/>
            <person name="Meneus L."/>
            <person name="Mihai O."/>
            <person name="Mihalev A."/>
            <person name="Mihova T."/>
            <person name="Mittelman R."/>
            <person name="Mlenga V."/>
            <person name="Montmayeur A."/>
            <person name="Mulrain L."/>
            <person name="Navidi A."/>
            <person name="Naylor J."/>
            <person name="Negash T."/>
            <person name="Nguyen T."/>
            <person name="Nguyen N."/>
            <person name="Nicol R."/>
            <person name="Norbu C."/>
            <person name="Norbu N."/>
            <person name="Novod N."/>
            <person name="O'Neill B."/>
            <person name="Osman S."/>
            <person name="Markiewicz E."/>
            <person name="Oyono O.L."/>
            <person name="Patti C."/>
            <person name="Phunkhang P."/>
            <person name="Pierre F."/>
            <person name="Priest M."/>
            <person name="Raghuraman S."/>
            <person name="Rege F."/>
            <person name="Reyes R."/>
            <person name="Rise C."/>
            <person name="Rogov P."/>
            <person name="Ross K."/>
            <person name="Ryan E."/>
            <person name="Settipalli S."/>
            <person name="Shea T."/>
            <person name="Sherpa N."/>
            <person name="Shi L."/>
            <person name="Shih D."/>
            <person name="Sparrow T."/>
            <person name="Spaulding J."/>
            <person name="Stalker J."/>
            <person name="Stange-Thomann N."/>
            <person name="Stavropoulos S."/>
            <person name="Stone C."/>
            <person name="Strader C."/>
            <person name="Tesfaye S."/>
            <person name="Thomson T."/>
            <person name="Thoulutsang Y."/>
            <person name="Thoulutsang D."/>
            <person name="Topham K."/>
            <person name="Topping I."/>
            <person name="Tsamla T."/>
            <person name="Vassiliev H."/>
            <person name="Vo A."/>
            <person name="Wangchuk T."/>
            <person name="Wangdi T."/>
            <person name="Weiand M."/>
            <person name="Wilkinson J."/>
            <person name="Wilson A."/>
            <person name="Yadav S."/>
            <person name="Young G."/>
            <person name="Yu Q."/>
            <person name="Zembek L."/>
            <person name="Zhong D."/>
            <person name="Zimmer A."/>
            <person name="Zwirko Z."/>
            <person name="Jaffe D.B."/>
            <person name="Alvarez P."/>
            <person name="Brockman W."/>
            <person name="Butler J."/>
            <person name="Chin C."/>
            <person name="Gnerre S."/>
            <person name="Grabherr M."/>
            <person name="Kleber M."/>
            <person name="Mauceli E."/>
            <person name="MacCallum I."/>
        </authorList>
    </citation>
    <scope>NUCLEOTIDE SEQUENCE [LARGE SCALE GENOMIC DNA]</scope>
    <source>
        <strain evidence="3">Tucson 14030-0811.24</strain>
    </source>
</reference>
<feature type="region of interest" description="Disordered" evidence="1">
    <location>
        <begin position="57"/>
        <end position="116"/>
    </location>
</feature>